<evidence type="ECO:0000256" key="1">
    <source>
        <dbReference type="ARBA" id="ARBA00022741"/>
    </source>
</evidence>
<reference evidence="9 11" key="1">
    <citation type="submission" date="2015-12" db="EMBL/GenBank/DDBJ databases">
        <title>Amycolatopsis regifaucium genome sequencing and assembly.</title>
        <authorList>
            <person name="Mayilraj S."/>
        </authorList>
    </citation>
    <scope>NUCLEOTIDE SEQUENCE [LARGE SCALE GENOMIC DNA]</scope>
    <source>
        <strain evidence="9 11">GY080</strain>
    </source>
</reference>
<dbReference type="InterPro" id="IPR027417">
    <property type="entry name" value="P-loop_NTPase"/>
</dbReference>
<dbReference type="CDD" id="cd18794">
    <property type="entry name" value="SF2_C_RecQ"/>
    <property type="match status" value="1"/>
</dbReference>
<dbReference type="GO" id="GO:0003676">
    <property type="term" value="F:nucleic acid binding"/>
    <property type="evidence" value="ECO:0007669"/>
    <property type="project" value="InterPro"/>
</dbReference>
<dbReference type="SMART" id="SM00490">
    <property type="entry name" value="HELICc"/>
    <property type="match status" value="1"/>
</dbReference>
<protein>
    <recommendedName>
        <fullName evidence="5">ATP-dependent DNA helicase RecQ</fullName>
    </recommendedName>
    <alternativeName>
        <fullName evidence="6">DNA 3'-5' helicase RecQ</fullName>
    </alternativeName>
</protein>
<dbReference type="Pfam" id="PF16124">
    <property type="entry name" value="RecQ_Zn_bind"/>
    <property type="match status" value="1"/>
</dbReference>
<evidence type="ECO:0000256" key="4">
    <source>
        <dbReference type="ARBA" id="ARBA00022840"/>
    </source>
</evidence>
<dbReference type="NCBIfam" id="TIGR00614">
    <property type="entry name" value="recQ_fam"/>
    <property type="match status" value="1"/>
</dbReference>
<dbReference type="PANTHER" id="PTHR13710:SF150">
    <property type="entry name" value="ATP-DEPENDENT DNA HELICASE RECQ"/>
    <property type="match status" value="1"/>
</dbReference>
<dbReference type="Proteomes" id="UP000186883">
    <property type="component" value="Unassembled WGS sequence"/>
</dbReference>
<evidence type="ECO:0000256" key="3">
    <source>
        <dbReference type="ARBA" id="ARBA00022806"/>
    </source>
</evidence>
<feature type="domain" description="Helicase C-terminal" evidence="8">
    <location>
        <begin position="234"/>
        <end position="382"/>
    </location>
</feature>
<accession>A0A154MPC3</accession>
<evidence type="ECO:0000259" key="8">
    <source>
        <dbReference type="PROSITE" id="PS51194"/>
    </source>
</evidence>
<keyword evidence="4" id="KW-0067">ATP-binding</keyword>
<gene>
    <name evidence="10" type="ORF">ATP06_0228675</name>
    <name evidence="9" type="ORF">AVL48_28585</name>
</gene>
<dbReference type="GO" id="GO:0009378">
    <property type="term" value="F:four-way junction helicase activity"/>
    <property type="evidence" value="ECO:0007669"/>
    <property type="project" value="TreeGrafter"/>
</dbReference>
<evidence type="ECO:0000256" key="6">
    <source>
        <dbReference type="ARBA" id="ARBA00044550"/>
    </source>
</evidence>
<feature type="domain" description="Helicase ATP-binding" evidence="7">
    <location>
        <begin position="38"/>
        <end position="207"/>
    </location>
</feature>
<dbReference type="GO" id="GO:0005524">
    <property type="term" value="F:ATP binding"/>
    <property type="evidence" value="ECO:0007669"/>
    <property type="project" value="UniProtKB-KW"/>
</dbReference>
<evidence type="ECO:0000313" key="11">
    <source>
        <dbReference type="Proteomes" id="UP000076321"/>
    </source>
</evidence>
<evidence type="ECO:0000313" key="9">
    <source>
        <dbReference type="EMBL" id="KZB86144.1"/>
    </source>
</evidence>
<dbReference type="GO" id="GO:0005737">
    <property type="term" value="C:cytoplasm"/>
    <property type="evidence" value="ECO:0007669"/>
    <property type="project" value="TreeGrafter"/>
</dbReference>
<dbReference type="GO" id="GO:0006281">
    <property type="term" value="P:DNA repair"/>
    <property type="evidence" value="ECO:0007669"/>
    <property type="project" value="TreeGrafter"/>
</dbReference>
<dbReference type="Pfam" id="PF00271">
    <property type="entry name" value="Helicase_C"/>
    <property type="match status" value="1"/>
</dbReference>
<dbReference type="GO" id="GO:0043138">
    <property type="term" value="F:3'-5' DNA helicase activity"/>
    <property type="evidence" value="ECO:0007669"/>
    <property type="project" value="TreeGrafter"/>
</dbReference>
<dbReference type="Proteomes" id="UP000076321">
    <property type="component" value="Unassembled WGS sequence"/>
</dbReference>
<dbReference type="PROSITE" id="PS51194">
    <property type="entry name" value="HELICASE_CTER"/>
    <property type="match status" value="1"/>
</dbReference>
<comment type="caution">
    <text evidence="9">The sequence shown here is derived from an EMBL/GenBank/DDBJ whole genome shotgun (WGS) entry which is preliminary data.</text>
</comment>
<dbReference type="EMBL" id="LQCI01000009">
    <property type="protein sequence ID" value="KZB86144.1"/>
    <property type="molecule type" value="Genomic_DNA"/>
</dbReference>
<proteinExistence type="predicted"/>
<dbReference type="GO" id="GO:0016787">
    <property type="term" value="F:hydrolase activity"/>
    <property type="evidence" value="ECO:0007669"/>
    <property type="project" value="UniProtKB-KW"/>
</dbReference>
<evidence type="ECO:0000256" key="2">
    <source>
        <dbReference type="ARBA" id="ARBA00022801"/>
    </source>
</evidence>
<dbReference type="PANTHER" id="PTHR13710">
    <property type="entry name" value="DNA HELICASE RECQ FAMILY MEMBER"/>
    <property type="match status" value="1"/>
</dbReference>
<evidence type="ECO:0000313" key="12">
    <source>
        <dbReference type="Proteomes" id="UP000186883"/>
    </source>
</evidence>
<dbReference type="SMART" id="SM00487">
    <property type="entry name" value="DEXDc"/>
    <property type="match status" value="1"/>
</dbReference>
<dbReference type="GO" id="GO:0005694">
    <property type="term" value="C:chromosome"/>
    <property type="evidence" value="ECO:0007669"/>
    <property type="project" value="TreeGrafter"/>
</dbReference>
<keyword evidence="1" id="KW-0547">Nucleotide-binding</keyword>
<name>A0A154MPC3_9PSEU</name>
<keyword evidence="3" id="KW-0347">Helicase</keyword>
<dbReference type="PROSITE" id="PS51192">
    <property type="entry name" value="HELICASE_ATP_BIND_1"/>
    <property type="match status" value="1"/>
</dbReference>
<dbReference type="CDD" id="cd17920">
    <property type="entry name" value="DEXHc_RecQ"/>
    <property type="match status" value="1"/>
</dbReference>
<dbReference type="InterPro" id="IPR011545">
    <property type="entry name" value="DEAD/DEAH_box_helicase_dom"/>
</dbReference>
<sequence length="558" mass="61428">MPGYQPVVTATERHEELQRVAAEVFGWPELSGEQLEAMEQIMAGHDVLVVLPTGAGKSAIYQVPAMKLAGVTLVVSPLIALQNDQRESIEASHAPEAVAVNSSQRAGERKNAWKAIEDGKAKYLFLSPEQMSKKDVLDTLAELDISLIAIDEAHCVSAWGHDFRPDYLCLAPVIEQLGHPPVLALTATAALPVREEIVERLGLRDHREVIAGFDRPNLHLAVERFSDDEDKRHTLITLVRSLTKDPGTGLVYVASRKDAEYFADELARAGVRAAAYHAGMKTHGREQVHERFLDGEVDVVVATSAFGMGIDKPDVRFVLHASVPDSLDTYYQQIGRAGRDGEPATITLLYRPQDLGLQKFLTAAKAPEELLGQVAKILREHGSPVRPAFLKDTVDASAARCTKAVNLLEEVGAVRTTGDGRLEYVGRDLPPDQAARQAVEVAERHQRLVRSRIEMIRGYAETMECRRRYLLGYFGERLAEPCGNCDTCDFGTGERKHAEDAEYAVNSTVRHVEWGEGTVMSVEPDRITILFDDFGYKTLDLAAVDENDLLTGDDTTTG</sequence>
<dbReference type="Gene3D" id="3.40.50.300">
    <property type="entry name" value="P-loop containing nucleotide triphosphate hydrolases"/>
    <property type="match status" value="2"/>
</dbReference>
<keyword evidence="12" id="KW-1185">Reference proteome</keyword>
<dbReference type="EMBL" id="LOBU02000019">
    <property type="protein sequence ID" value="OKA05034.1"/>
    <property type="molecule type" value="Genomic_DNA"/>
</dbReference>
<dbReference type="InterPro" id="IPR004589">
    <property type="entry name" value="DNA_helicase_ATP-dep_RecQ"/>
</dbReference>
<dbReference type="AlphaFoldDB" id="A0A154MPC3"/>
<evidence type="ECO:0000259" key="7">
    <source>
        <dbReference type="PROSITE" id="PS51192"/>
    </source>
</evidence>
<dbReference type="InterPro" id="IPR032284">
    <property type="entry name" value="RecQ_Zn-bd"/>
</dbReference>
<evidence type="ECO:0000256" key="5">
    <source>
        <dbReference type="ARBA" id="ARBA00044535"/>
    </source>
</evidence>
<dbReference type="Pfam" id="PF00270">
    <property type="entry name" value="DEAD"/>
    <property type="match status" value="1"/>
</dbReference>
<organism evidence="9 11">
    <name type="scientific">Amycolatopsis regifaucium</name>
    <dbReference type="NCBI Taxonomy" id="546365"/>
    <lineage>
        <taxon>Bacteria</taxon>
        <taxon>Bacillati</taxon>
        <taxon>Actinomycetota</taxon>
        <taxon>Actinomycetes</taxon>
        <taxon>Pseudonocardiales</taxon>
        <taxon>Pseudonocardiaceae</taxon>
        <taxon>Amycolatopsis</taxon>
    </lineage>
</organism>
<dbReference type="InterPro" id="IPR014001">
    <property type="entry name" value="Helicase_ATP-bd"/>
</dbReference>
<evidence type="ECO:0000313" key="10">
    <source>
        <dbReference type="EMBL" id="OKA05034.1"/>
    </source>
</evidence>
<dbReference type="SUPFAM" id="SSF52540">
    <property type="entry name" value="P-loop containing nucleoside triphosphate hydrolases"/>
    <property type="match status" value="1"/>
</dbReference>
<dbReference type="InterPro" id="IPR001650">
    <property type="entry name" value="Helicase_C-like"/>
</dbReference>
<reference evidence="10 12" key="2">
    <citation type="submission" date="2016-11" db="EMBL/GenBank/DDBJ databases">
        <title>Genome sequencing of Amycolatopsis regifaucium.</title>
        <authorList>
            <person name="Mayilraj S."/>
            <person name="Kaur N."/>
        </authorList>
    </citation>
    <scope>NUCLEOTIDE SEQUENCE [LARGE SCALE GENOMIC DNA]</scope>
    <source>
        <strain evidence="10 12">GY080</strain>
    </source>
</reference>
<dbReference type="OrthoDB" id="9760034at2"/>
<dbReference type="GO" id="GO:0006310">
    <property type="term" value="P:DNA recombination"/>
    <property type="evidence" value="ECO:0007669"/>
    <property type="project" value="InterPro"/>
</dbReference>
<keyword evidence="2" id="KW-0378">Hydrolase</keyword>